<protein>
    <recommendedName>
        <fullName evidence="5">Retrotransposon Copia-like N-terminal domain-containing protein</fullName>
    </recommendedName>
</protein>
<feature type="compositionally biased region" description="Low complexity" evidence="1">
    <location>
        <begin position="223"/>
        <end position="235"/>
    </location>
</feature>
<evidence type="ECO:0000256" key="1">
    <source>
        <dbReference type="SAM" id="MobiDB-lite"/>
    </source>
</evidence>
<keyword evidence="4" id="KW-1185">Reference proteome</keyword>
<keyword evidence="2" id="KW-0732">Signal</keyword>
<sequence length="277" mass="30123">MLCLLSSLTLFSAIDKLIHASTGTNSDVQLDPSNSTAIAATTQPPAPTHWNPFSNSLFAALTIKIDRTNFLAWKSQVVPTVIGHDLDDTLFTGVPPPQNLVIGAPNPQYLQWKKSEFSHIKKGSLSISDYVDKVQMLSDSITTTGSSVGNQDVILQLLNGLGPKYDPVVSGITSRSDELTLEEFQALLMAHESHLDHHNVVFDLTLKMQVNLAFGASRTGHFRPPTNNGRGTTTNSQARIPRRGSGRGSYPNSKLICQACMKSGHVAAVCHYRVDKM</sequence>
<reference evidence="3" key="1">
    <citation type="submission" date="2018-11" db="EMBL/GenBank/DDBJ databases">
        <authorList>
            <person name="Grassa J C."/>
        </authorList>
    </citation>
    <scope>NUCLEOTIDE SEQUENCE [LARGE SCALE GENOMIC DNA]</scope>
</reference>
<dbReference type="Gramene" id="evm.model.01.1208">
    <property type="protein sequence ID" value="cds.evm.model.01.1208"/>
    <property type="gene ID" value="evm.TU.01.1208"/>
</dbReference>
<evidence type="ECO:0000313" key="4">
    <source>
        <dbReference type="Proteomes" id="UP000596661"/>
    </source>
</evidence>
<dbReference type="EnsemblPlants" id="evm.model.01.1208">
    <property type="protein sequence ID" value="cds.evm.model.01.1208"/>
    <property type="gene ID" value="evm.TU.01.1208"/>
</dbReference>
<dbReference type="PANTHER" id="PTHR47481">
    <property type="match status" value="1"/>
</dbReference>
<evidence type="ECO:0000256" key="2">
    <source>
        <dbReference type="SAM" id="SignalP"/>
    </source>
</evidence>
<name>A0A803NG15_CANSA</name>
<feature type="signal peptide" evidence="2">
    <location>
        <begin position="1"/>
        <end position="20"/>
    </location>
</feature>
<feature type="chain" id="PRO_5030722098" description="Retrotransposon Copia-like N-terminal domain-containing protein" evidence="2">
    <location>
        <begin position="21"/>
        <end position="277"/>
    </location>
</feature>
<reference evidence="3" key="2">
    <citation type="submission" date="2021-03" db="UniProtKB">
        <authorList>
            <consortium name="EnsemblPlants"/>
        </authorList>
    </citation>
    <scope>IDENTIFICATION</scope>
</reference>
<organism evidence="3 4">
    <name type="scientific">Cannabis sativa</name>
    <name type="common">Hemp</name>
    <name type="synonym">Marijuana</name>
    <dbReference type="NCBI Taxonomy" id="3483"/>
    <lineage>
        <taxon>Eukaryota</taxon>
        <taxon>Viridiplantae</taxon>
        <taxon>Streptophyta</taxon>
        <taxon>Embryophyta</taxon>
        <taxon>Tracheophyta</taxon>
        <taxon>Spermatophyta</taxon>
        <taxon>Magnoliopsida</taxon>
        <taxon>eudicotyledons</taxon>
        <taxon>Gunneridae</taxon>
        <taxon>Pentapetalae</taxon>
        <taxon>rosids</taxon>
        <taxon>fabids</taxon>
        <taxon>Rosales</taxon>
        <taxon>Cannabaceae</taxon>
        <taxon>Cannabis</taxon>
    </lineage>
</organism>
<feature type="region of interest" description="Disordered" evidence="1">
    <location>
        <begin position="217"/>
        <end position="249"/>
    </location>
</feature>
<dbReference type="Proteomes" id="UP000596661">
    <property type="component" value="Chromosome 1"/>
</dbReference>
<dbReference type="EMBL" id="UZAU01000023">
    <property type="status" value="NOT_ANNOTATED_CDS"/>
    <property type="molecule type" value="Genomic_DNA"/>
</dbReference>
<accession>A0A803NG15</accession>
<dbReference type="Pfam" id="PF14223">
    <property type="entry name" value="Retrotran_gag_2"/>
    <property type="match status" value="1"/>
</dbReference>
<dbReference type="PANTHER" id="PTHR47481:SF31">
    <property type="entry name" value="OS01G0873500 PROTEIN"/>
    <property type="match status" value="1"/>
</dbReference>
<dbReference type="AlphaFoldDB" id="A0A803NG15"/>
<evidence type="ECO:0000313" key="3">
    <source>
        <dbReference type="EnsemblPlants" id="cds.evm.model.01.1208"/>
    </source>
</evidence>
<evidence type="ECO:0008006" key="5">
    <source>
        <dbReference type="Google" id="ProtNLM"/>
    </source>
</evidence>
<proteinExistence type="predicted"/>